<dbReference type="AlphaFoldDB" id="A0A1H7KT58"/>
<dbReference type="Proteomes" id="UP000185766">
    <property type="component" value="Unassembled WGS sequence"/>
</dbReference>
<keyword evidence="2" id="KW-1185">Reference proteome</keyword>
<sequence>MLENLPFFNRLALAAHRPTAIARAAATLAVQPVDPCWGNGSVFWESALPLQNLLNMPKRRLSGPVKEVKDAAWQVLNGLVSEHTVHEEHFDLRRLGGLVHSAEFADHDFTTLEQLANSPLAADYRVNSYGDFMQVLGRAFSAVGTASFLELYQASWQGDRLFWGFSKGGLAMASAVTYARTHELEQSVPANIHQLQLSHEGLNELETQFICLLLEKKLFAEKPLVQLLAEHHVLYARLVLSTDPKHPDLLMLPLSSAPAQAVGEGLLQAGATAMGDCLRACCKPH</sequence>
<protein>
    <submittedName>
        <fullName evidence="1">Uncharacterized protein</fullName>
    </submittedName>
</protein>
<gene>
    <name evidence="1" type="ORF">SAMN05216214_10672</name>
</gene>
<reference evidence="1 2" key="1">
    <citation type="submission" date="2016-10" db="EMBL/GenBank/DDBJ databases">
        <authorList>
            <person name="de Groot N.N."/>
        </authorList>
    </citation>
    <scope>NUCLEOTIDE SEQUENCE [LARGE SCALE GENOMIC DNA]</scope>
    <source>
        <strain evidence="1 2">JCM 19513</strain>
    </source>
</reference>
<dbReference type="RefSeq" id="WP_074866836.1">
    <property type="nucleotide sequence ID" value="NZ_FOAS01000006.1"/>
</dbReference>
<evidence type="ECO:0000313" key="1">
    <source>
        <dbReference type="EMBL" id="SEK89989.1"/>
    </source>
</evidence>
<accession>A0A1H7KT58</accession>
<name>A0A1H7KT58_9GAMM</name>
<evidence type="ECO:0000313" key="2">
    <source>
        <dbReference type="Proteomes" id="UP000185766"/>
    </source>
</evidence>
<proteinExistence type="predicted"/>
<dbReference type="EMBL" id="FOAS01000006">
    <property type="protein sequence ID" value="SEK89989.1"/>
    <property type="molecule type" value="Genomic_DNA"/>
</dbReference>
<organism evidence="1 2">
    <name type="scientific">Atopomonas hussainii</name>
    <dbReference type="NCBI Taxonomy" id="1429083"/>
    <lineage>
        <taxon>Bacteria</taxon>
        <taxon>Pseudomonadati</taxon>
        <taxon>Pseudomonadota</taxon>
        <taxon>Gammaproteobacteria</taxon>
        <taxon>Pseudomonadales</taxon>
        <taxon>Pseudomonadaceae</taxon>
        <taxon>Atopomonas</taxon>
    </lineage>
</organism>